<keyword evidence="5 8" id="KW-1133">Transmembrane helix</keyword>
<evidence type="ECO:0000256" key="5">
    <source>
        <dbReference type="ARBA" id="ARBA00022989"/>
    </source>
</evidence>
<dbReference type="EMBL" id="BAAFSV010000001">
    <property type="protein sequence ID" value="GAB1312143.1"/>
    <property type="molecule type" value="Genomic_DNA"/>
</dbReference>
<proteinExistence type="inferred from homology"/>
<keyword evidence="4 9" id="KW-0732">Signal</keyword>
<feature type="transmembrane region" description="Helical" evidence="8">
    <location>
        <begin position="547"/>
        <end position="568"/>
    </location>
</feature>
<keyword evidence="3 8" id="KW-0812">Transmembrane</keyword>
<feature type="domain" description="ML-like" evidence="10">
    <location>
        <begin position="31"/>
        <end position="174"/>
    </location>
</feature>
<name>A0ABQ0G300_9PEZI</name>
<feature type="transmembrane region" description="Helical" evidence="8">
    <location>
        <begin position="604"/>
        <end position="623"/>
    </location>
</feature>
<dbReference type="GeneID" id="98173098"/>
<evidence type="ECO:0000256" key="7">
    <source>
        <dbReference type="SAM" id="MobiDB-lite"/>
    </source>
</evidence>
<dbReference type="Proteomes" id="UP001628179">
    <property type="component" value="Unassembled WGS sequence"/>
</dbReference>
<feature type="region of interest" description="Disordered" evidence="7">
    <location>
        <begin position="841"/>
        <end position="884"/>
    </location>
</feature>
<evidence type="ECO:0000256" key="1">
    <source>
        <dbReference type="ARBA" id="ARBA00004141"/>
    </source>
</evidence>
<comment type="caution">
    <text evidence="11">The sequence shown here is derived from an EMBL/GenBank/DDBJ whole genome shotgun (WGS) entry which is preliminary data.</text>
</comment>
<sequence>MALRDWSRPSILLLLSFLYASVSRAAEFEHPALRTGEFGDCLGGQSLFNITRFDAAYYHGVNKTIVFHLEGTSNVRNESLMMHLSVDAYGKNRFGVIFDPCARNISSLCPLDAGVPVTAWAALPVDEYQNGGFPSFAFHITDVEGSTKLRIFANSSQTEVGCFQAVLTNGNTLSHPEVIAPILGIFTLLAIFSSFATAAYGVSLRHMRMHYAHSVSVFVVLETFQAIFFSSILSVDWPPILVAWWTNFAWSTGLIYVPGMVQPIDSFAGVNGSTAEVSGEASEAVGTSASPISRIFPRSLTFRDTQVPAFNASEAYGYTWSGSPAAPWKPRPGNSSGFPAIMSALNIPPADVFLVGLIWLLIAIGLVGLSIAGLKGLLEALARMKRIKEDRMAYFRSHWTGYLGHAMLRTLVIAFFMLMTLTMFQFTMRISVGTMAVATVVFIATIIGIIFLIAAGCRARTEGGRAHICFDRIVFYRTAIFGAVPGILPAWDSTIKEHNLQVQQLFGIRFFRIRHVNYDPNRPTVHVDEPFVKKFGWFSARYRRTRWWFLTYYIVYLFVRAAFLGGGWNSPLAQIYGVLALDILAFAITATLNPFEGSRNTAMAVWILGVCKIATTAMSIPFLPEYGLDRVAAISLGMVIIVMQSLTVAALLILIVLGAISSRMSLMRNREDFTPHSLDRVRIDYYEGMEEKAKDESRVLRKHKEPAPPPTPRFSVLSIQRAPKIEDEDEEAVNYVEQVDDGHVDEGTTGDDQAVVRGPSRISRTSSVRSSRYSTGSLPRAARPYRASWSSNQFGDASLSRPSSVLTQRLSGSFHYAASHAAESDGSSSMLVRRQSSFWSLNTSPATSTTCTPSPGTPTPEILVTFPEPKRPPTALPEAPEPLE</sequence>
<evidence type="ECO:0000256" key="3">
    <source>
        <dbReference type="ARBA" id="ARBA00022692"/>
    </source>
</evidence>
<feature type="transmembrane region" description="Helical" evidence="8">
    <location>
        <begin position="352"/>
        <end position="378"/>
    </location>
</feature>
<dbReference type="InterPro" id="IPR040241">
    <property type="entry name" value="TRP_Flc/Pkd2-like"/>
</dbReference>
<comment type="similarity">
    <text evidence="2">Belongs to the transient receptor potential (TRP) ion channel family.</text>
</comment>
<dbReference type="PANTHER" id="PTHR31145">
    <property type="entry name" value="INTEGRAL MEMBRANE PROTEIN (AFU_ORTHOLOGUE AFUA_7G01610)"/>
    <property type="match status" value="1"/>
</dbReference>
<dbReference type="PANTHER" id="PTHR31145:SF7">
    <property type="entry name" value="TRP-LIKE ION CHANNEL"/>
    <property type="match status" value="1"/>
</dbReference>
<evidence type="ECO:0000259" key="10">
    <source>
        <dbReference type="SMART" id="SM01320"/>
    </source>
</evidence>
<evidence type="ECO:0000256" key="9">
    <source>
        <dbReference type="SAM" id="SignalP"/>
    </source>
</evidence>
<keyword evidence="12" id="KW-1185">Reference proteome</keyword>
<dbReference type="InterPro" id="IPR010308">
    <property type="entry name" value="TRP_C"/>
</dbReference>
<dbReference type="Pfam" id="PF06011">
    <property type="entry name" value="TRP"/>
    <property type="match status" value="1"/>
</dbReference>
<keyword evidence="6 8" id="KW-0472">Membrane</keyword>
<evidence type="ECO:0000256" key="8">
    <source>
        <dbReference type="SAM" id="Phobius"/>
    </source>
</evidence>
<evidence type="ECO:0000313" key="11">
    <source>
        <dbReference type="EMBL" id="GAB1312143.1"/>
    </source>
</evidence>
<dbReference type="SMART" id="SM01320">
    <property type="entry name" value="TRP_N"/>
    <property type="match status" value="1"/>
</dbReference>
<gene>
    <name evidence="11" type="ORF">MFIFM68171_02353</name>
</gene>
<organism evidence="11 12">
    <name type="scientific">Madurella fahalii</name>
    <dbReference type="NCBI Taxonomy" id="1157608"/>
    <lineage>
        <taxon>Eukaryota</taxon>
        <taxon>Fungi</taxon>
        <taxon>Dikarya</taxon>
        <taxon>Ascomycota</taxon>
        <taxon>Pezizomycotina</taxon>
        <taxon>Sordariomycetes</taxon>
        <taxon>Sordariomycetidae</taxon>
        <taxon>Sordariales</taxon>
        <taxon>Sordariales incertae sedis</taxon>
        <taxon>Madurella</taxon>
    </lineage>
</organism>
<feature type="chain" id="PRO_5045119420" evidence="9">
    <location>
        <begin position="26"/>
        <end position="884"/>
    </location>
</feature>
<reference evidence="11 12" key="1">
    <citation type="submission" date="2024-09" db="EMBL/GenBank/DDBJ databases">
        <title>Itraconazole resistance in Madurella fahalii resulting from another homologue of gene encoding cytochrome P450 14-alpha sterol demethylase (CYP51).</title>
        <authorList>
            <person name="Yoshioka I."/>
            <person name="Fahal A.H."/>
            <person name="Kaneko S."/>
            <person name="Yaguchi T."/>
        </authorList>
    </citation>
    <scope>NUCLEOTIDE SEQUENCE [LARGE SCALE GENOMIC DNA]</scope>
    <source>
        <strain evidence="11 12">IFM 68171</strain>
    </source>
</reference>
<comment type="subcellular location">
    <subcellularLocation>
        <location evidence="1">Membrane</location>
        <topology evidence="1">Multi-pass membrane protein</topology>
    </subcellularLocation>
</comment>
<feature type="transmembrane region" description="Helical" evidence="8">
    <location>
        <begin position="178"/>
        <end position="202"/>
    </location>
</feature>
<keyword evidence="11" id="KW-0675">Receptor</keyword>
<feature type="transmembrane region" description="Helical" evidence="8">
    <location>
        <begin position="574"/>
        <end position="592"/>
    </location>
</feature>
<feature type="compositionally biased region" description="Low complexity" evidence="7">
    <location>
        <begin position="843"/>
        <end position="854"/>
    </location>
</feature>
<feature type="signal peptide" evidence="9">
    <location>
        <begin position="1"/>
        <end position="25"/>
    </location>
</feature>
<feature type="compositionally biased region" description="Low complexity" evidence="7">
    <location>
        <begin position="760"/>
        <end position="777"/>
    </location>
</feature>
<dbReference type="RefSeq" id="XP_070913876.1">
    <property type="nucleotide sequence ID" value="XM_071057775.1"/>
</dbReference>
<evidence type="ECO:0000256" key="2">
    <source>
        <dbReference type="ARBA" id="ARBA00010642"/>
    </source>
</evidence>
<accession>A0ABQ0G300</accession>
<feature type="transmembrane region" description="Helical" evidence="8">
    <location>
        <begin position="399"/>
        <end position="424"/>
    </location>
</feature>
<feature type="region of interest" description="Disordered" evidence="7">
    <location>
        <begin position="740"/>
        <end position="782"/>
    </location>
</feature>
<evidence type="ECO:0000256" key="6">
    <source>
        <dbReference type="ARBA" id="ARBA00023136"/>
    </source>
</evidence>
<protein>
    <submittedName>
        <fullName evidence="11">Transient receptor potential ion channel</fullName>
    </submittedName>
</protein>
<dbReference type="InterPro" id="IPR032800">
    <property type="entry name" value="TRP_N"/>
</dbReference>
<feature type="transmembrane region" description="Helical" evidence="8">
    <location>
        <begin position="430"/>
        <end position="455"/>
    </location>
</feature>
<dbReference type="Pfam" id="PF14558">
    <property type="entry name" value="TRP_N"/>
    <property type="match status" value="1"/>
</dbReference>
<evidence type="ECO:0000313" key="12">
    <source>
        <dbReference type="Proteomes" id="UP001628179"/>
    </source>
</evidence>
<feature type="transmembrane region" description="Helical" evidence="8">
    <location>
        <begin position="635"/>
        <end position="660"/>
    </location>
</feature>
<evidence type="ECO:0000256" key="4">
    <source>
        <dbReference type="ARBA" id="ARBA00022729"/>
    </source>
</evidence>
<feature type="transmembrane region" description="Helical" evidence="8">
    <location>
        <begin position="214"/>
        <end position="235"/>
    </location>
</feature>